<dbReference type="FunFam" id="3.90.550.10:FF:000051">
    <property type="entry name" value="Alpha-1,2-mannosyltransferase (Ktr4)"/>
    <property type="match status" value="1"/>
</dbReference>
<evidence type="ECO:0000313" key="8">
    <source>
        <dbReference type="EMBL" id="BAO38361.1"/>
    </source>
</evidence>
<keyword evidence="7" id="KW-1133">Transmembrane helix</keyword>
<feature type="transmembrane region" description="Helical" evidence="7">
    <location>
        <begin position="21"/>
        <end position="39"/>
    </location>
</feature>
<dbReference type="GO" id="GO:0005794">
    <property type="term" value="C:Golgi apparatus"/>
    <property type="evidence" value="ECO:0007669"/>
    <property type="project" value="TreeGrafter"/>
</dbReference>
<dbReference type="GO" id="GO:0006493">
    <property type="term" value="P:protein O-linked glycosylation"/>
    <property type="evidence" value="ECO:0007669"/>
    <property type="project" value="TreeGrafter"/>
</dbReference>
<proteinExistence type="inferred from homology"/>
<dbReference type="SUPFAM" id="SSF53448">
    <property type="entry name" value="Nucleotide-diphospho-sugar transferases"/>
    <property type="match status" value="1"/>
</dbReference>
<dbReference type="Proteomes" id="UP000065495">
    <property type="component" value="Chromosome 1"/>
</dbReference>
<protein>
    <submittedName>
        <fullName evidence="8">Probable mannosyltransferase KTR3</fullName>
    </submittedName>
</protein>
<dbReference type="OrthoDB" id="439943at2759"/>
<feature type="compositionally biased region" description="Polar residues" evidence="6">
    <location>
        <begin position="50"/>
        <end position="60"/>
    </location>
</feature>
<dbReference type="KEGG" id="kmx:KLMA_10739"/>
<keyword evidence="4 8" id="KW-0808">Transferase</keyword>
<name>W0T6F3_KLUMD</name>
<comment type="similarity">
    <text evidence="2">Belongs to the glycosyltransferase 15 family.</text>
</comment>
<keyword evidence="3 8" id="KW-0328">Glycosyltransferase</keyword>
<evidence type="ECO:0000256" key="3">
    <source>
        <dbReference type="ARBA" id="ARBA00022676"/>
    </source>
</evidence>
<evidence type="ECO:0000256" key="2">
    <source>
        <dbReference type="ARBA" id="ARBA00007677"/>
    </source>
</evidence>
<dbReference type="PANTHER" id="PTHR31121:SF11">
    <property type="entry name" value="MANNOSYLTRANSFERASE KTR3-RELATED"/>
    <property type="match status" value="1"/>
</dbReference>
<organism evidence="8 9">
    <name type="scientific">Kluyveromyces marxianus (strain DMKU3-1042 / BCC 29191 / NBRC 104275)</name>
    <name type="common">Yeast</name>
    <name type="synonym">Candida kefyr</name>
    <dbReference type="NCBI Taxonomy" id="1003335"/>
    <lineage>
        <taxon>Eukaryota</taxon>
        <taxon>Fungi</taxon>
        <taxon>Dikarya</taxon>
        <taxon>Ascomycota</taxon>
        <taxon>Saccharomycotina</taxon>
        <taxon>Saccharomycetes</taxon>
        <taxon>Saccharomycetales</taxon>
        <taxon>Saccharomycetaceae</taxon>
        <taxon>Kluyveromyces</taxon>
    </lineage>
</organism>
<dbReference type="GO" id="GO:0016020">
    <property type="term" value="C:membrane"/>
    <property type="evidence" value="ECO:0007669"/>
    <property type="project" value="UniProtKB-SubCell"/>
</dbReference>
<dbReference type="GeneID" id="34714393"/>
<feature type="compositionally biased region" description="Low complexity" evidence="6">
    <location>
        <begin position="61"/>
        <end position="70"/>
    </location>
</feature>
<dbReference type="GO" id="GO:0000026">
    <property type="term" value="F:alpha-1,2-mannosyltransferase activity"/>
    <property type="evidence" value="ECO:0007669"/>
    <property type="project" value="TreeGrafter"/>
</dbReference>
<sequence>MQPKKKLLPKSAFLVKKYERHFRILFIAFITVLCFVFFTRSGPVPAENSANLGTPSAVNNAKTPAEQAKTAPPPPPPVSGGSAATSKKQLLMPFADKQQGIVYPEDDGVREKATMVTLARNSDLWNLVTSVRHVEDRFNKNYHYDWVFLNDEPFNEEFKKVMTSLVSGTAKFGLIPKEHWSFPDWIDLDKAAAARKKMGAEGIIYGDSVSYRHMCRYESGFFWRHELLDEYEWYWRVEPDIVLYCDINYDVFKMMKQNNKKYGFILSVSEYESTIPTLWETTQNFMKEYPQYVKEKNMMDFVSNDKGQTYNMCHFWSNFEIASLDLWRSPAYRAYFDYLDKAGGFFYERWGDAPVHSIAASIFLEPEEFHFFDGIGYYHPGFTSCPVEEQVRLHNKCICDPSKDLTWAQSYFCTRKYFKVRGLQVPEEVR</sequence>
<feature type="region of interest" description="Disordered" evidence="6">
    <location>
        <begin position="50"/>
        <end position="84"/>
    </location>
</feature>
<dbReference type="InterPro" id="IPR002685">
    <property type="entry name" value="Glyco_trans_15"/>
</dbReference>
<gene>
    <name evidence="8" type="primary">KTR3</name>
    <name evidence="8" type="ORF">KLMA_10739</name>
</gene>
<evidence type="ECO:0000256" key="5">
    <source>
        <dbReference type="ARBA" id="ARBA00022968"/>
    </source>
</evidence>
<comment type="subcellular location">
    <subcellularLocation>
        <location evidence="1">Membrane</location>
        <topology evidence="1">Single-pass type II membrane protein</topology>
    </subcellularLocation>
</comment>
<evidence type="ECO:0000256" key="4">
    <source>
        <dbReference type="ARBA" id="ARBA00022679"/>
    </source>
</evidence>
<dbReference type="InterPro" id="IPR029044">
    <property type="entry name" value="Nucleotide-diphossugar_trans"/>
</dbReference>
<dbReference type="PANTHER" id="PTHR31121">
    <property type="entry name" value="ALPHA-1,2 MANNOSYLTRANSFERASE KTR1"/>
    <property type="match status" value="1"/>
</dbReference>
<accession>W0T6F3</accession>
<keyword evidence="7" id="KW-0472">Membrane</keyword>
<dbReference type="Gene3D" id="3.90.550.10">
    <property type="entry name" value="Spore Coat Polysaccharide Biosynthesis Protein SpsA, Chain A"/>
    <property type="match status" value="1"/>
</dbReference>
<dbReference type="GO" id="GO:0000032">
    <property type="term" value="P:cell wall mannoprotein biosynthetic process"/>
    <property type="evidence" value="ECO:0007669"/>
    <property type="project" value="TreeGrafter"/>
</dbReference>
<keyword evidence="7" id="KW-0812">Transmembrane</keyword>
<dbReference type="EMBL" id="AP012213">
    <property type="protein sequence ID" value="BAO38361.1"/>
    <property type="molecule type" value="Genomic_DNA"/>
</dbReference>
<evidence type="ECO:0000256" key="1">
    <source>
        <dbReference type="ARBA" id="ARBA00004606"/>
    </source>
</evidence>
<keyword evidence="5" id="KW-0735">Signal-anchor</keyword>
<dbReference type="VEuPathDB" id="FungiDB:KLMA_10739"/>
<evidence type="ECO:0000313" key="9">
    <source>
        <dbReference type="Proteomes" id="UP000065495"/>
    </source>
</evidence>
<evidence type="ECO:0000256" key="7">
    <source>
        <dbReference type="SAM" id="Phobius"/>
    </source>
</evidence>
<evidence type="ECO:0000256" key="6">
    <source>
        <dbReference type="SAM" id="MobiDB-lite"/>
    </source>
</evidence>
<dbReference type="RefSeq" id="XP_022674250.1">
    <property type="nucleotide sequence ID" value="XM_022822428.1"/>
</dbReference>
<dbReference type="Pfam" id="PF01793">
    <property type="entry name" value="Glyco_transf_15"/>
    <property type="match status" value="1"/>
</dbReference>
<dbReference type="AlphaFoldDB" id="W0T6F3"/>
<dbReference type="GO" id="GO:0006487">
    <property type="term" value="P:protein N-linked glycosylation"/>
    <property type="evidence" value="ECO:0007669"/>
    <property type="project" value="TreeGrafter"/>
</dbReference>
<reference evidence="8 9" key="1">
    <citation type="journal article" date="2015" name="Biotechnol. Biofuels">
        <title>Genetic basis of the highly efficient yeast Kluyveromyces marxianus: complete genome sequence and transcriptome analyses.</title>
        <authorList>
            <person name="Lertwattanasakul N."/>
            <person name="Kosaka T."/>
            <person name="Hosoyama A."/>
            <person name="Suzuki Y."/>
            <person name="Rodrussamee N."/>
            <person name="Matsutani M."/>
            <person name="Murata M."/>
            <person name="Fujimoto N."/>
            <person name="Suprayogi"/>
            <person name="Tsuchikane K."/>
            <person name="Limtong S."/>
            <person name="Fujita N."/>
            <person name="Yamada M."/>
        </authorList>
    </citation>
    <scope>NUCLEOTIDE SEQUENCE [LARGE SCALE GENOMIC DNA]</scope>
    <source>
        <strain evidence="9">DMKU3-1042 / BCC 29191 / NBRC 104275</strain>
    </source>
</reference>